<protein>
    <recommendedName>
        <fullName evidence="3">Transposase</fullName>
    </recommendedName>
</protein>
<gene>
    <name evidence="1" type="ORF">PPG34_10275</name>
</gene>
<evidence type="ECO:0000313" key="1">
    <source>
        <dbReference type="EMBL" id="MDT7042737.1"/>
    </source>
</evidence>
<name>A0ABU3K8N9_9BACT</name>
<dbReference type="RefSeq" id="WP_313833187.1">
    <property type="nucleotide sequence ID" value="NZ_JAQOUE010000001.1"/>
</dbReference>
<accession>A0ABU3K8N9</accession>
<dbReference type="Proteomes" id="UP001250932">
    <property type="component" value="Unassembled WGS sequence"/>
</dbReference>
<sequence>MHLAFGRGGAEVLNSTLRRGLFERSEFPSHVIRDRGGVYPQGRARADMVLGTFAETKVPRLQGRNPA</sequence>
<organism evidence="1 2">
    <name type="scientific">Candidatus Nitronereus thalassa</name>
    <dbReference type="NCBI Taxonomy" id="3020898"/>
    <lineage>
        <taxon>Bacteria</taxon>
        <taxon>Pseudomonadati</taxon>
        <taxon>Nitrospirota</taxon>
        <taxon>Nitrospiria</taxon>
        <taxon>Nitrospirales</taxon>
        <taxon>Nitrospiraceae</taxon>
        <taxon>Candidatus Nitronereus</taxon>
    </lineage>
</organism>
<dbReference type="EMBL" id="JAQOUE010000001">
    <property type="protein sequence ID" value="MDT7042737.1"/>
    <property type="molecule type" value="Genomic_DNA"/>
</dbReference>
<proteinExistence type="predicted"/>
<evidence type="ECO:0008006" key="3">
    <source>
        <dbReference type="Google" id="ProtNLM"/>
    </source>
</evidence>
<comment type="caution">
    <text evidence="1">The sequence shown here is derived from an EMBL/GenBank/DDBJ whole genome shotgun (WGS) entry which is preliminary data.</text>
</comment>
<reference evidence="1 2" key="1">
    <citation type="journal article" date="2023" name="ISME J.">
        <title>Cultivation and genomic characterization of novel and ubiquitous marine nitrite-oxidizing bacteria from the Nitrospirales.</title>
        <authorList>
            <person name="Mueller A.J."/>
            <person name="Daebeler A."/>
            <person name="Herbold C.W."/>
            <person name="Kirkegaard R.H."/>
            <person name="Daims H."/>
        </authorList>
    </citation>
    <scope>NUCLEOTIDE SEQUENCE [LARGE SCALE GENOMIC DNA]</scope>
    <source>
        <strain evidence="1 2">EB</strain>
    </source>
</reference>
<evidence type="ECO:0000313" key="2">
    <source>
        <dbReference type="Proteomes" id="UP001250932"/>
    </source>
</evidence>
<keyword evidence="2" id="KW-1185">Reference proteome</keyword>